<sequence>MISFASLSPNPLVFEPISSMNSVYYDPANGQVFTLRARGAMGVNVKSLESRKTSNFRICDKGEVLSIKFDPNCTVLSLQRKRNCVDFINFENGRPEDIEYSQTCKKTASSIIGFIWSSDNEIIFVTNEGFELYQVLPDSHLVRALKHGSVQTNWYAWDPLNKILLLSTGDLGNRIHVTSFANGFVTKCSSFEVPEEEILSPSSTSTSAASDDLKKLQQKNCLLANLYGQLYACILSHSLEGGVQLVLYQLMRRGPVRRRHVLVVPEVGRIAVSFVRDLVLVHHQHSRTSLAYDIASAAGTASATRGLAKNERLDDYGGPQYHYPLLPPASLAEVSIPCKNVPALSLEPETEFHTPLYTPSWIIIPPNVVIDGSLGCLWTVDLNLEAFTKLIPDPITLVDCLLNRPGAKSVLRHYCQDMAEKLVKASTKTPSEGDDGDSFVQQLEIVSHLLSRLADVQKAARKASKSSRSSYLSGCDGERSQETVPFEPIRRFYRQPLVFSPDDVYETIFAPLASFSNDLKIQKILSHLILGYISDLKSRSLVIDHIFYTLLVESLVKSRDFSRLVHLLRSNVIVDSTEMANQLLSFESAFPPAGRLALDMLRRLGTSNESIVEVLLAKKDPIMALRFCKDHRELLGLQGTPRKILDAAKLCEDPMIFYSAFRFFERAAPLAPSLVQDPKFRPYLSYFANLFGPGSLVLTNIN</sequence>
<dbReference type="GO" id="GO:0031902">
    <property type="term" value="C:late endosome membrane"/>
    <property type="evidence" value="ECO:0007669"/>
    <property type="project" value="TreeGrafter"/>
</dbReference>
<dbReference type="PANTHER" id="PTHR12897:SF4">
    <property type="entry name" value="REGULATOR OF MON1-CCZ1 COMPLEX"/>
    <property type="match status" value="1"/>
</dbReference>
<dbReference type="Gene3D" id="2.130.10.10">
    <property type="entry name" value="YVTN repeat-like/Quinoprotein amine dehydrogenase"/>
    <property type="match status" value="1"/>
</dbReference>
<evidence type="ECO:0000313" key="3">
    <source>
        <dbReference type="EMBL" id="CDS19732.1"/>
    </source>
</evidence>
<dbReference type="Proteomes" id="UP000492820">
    <property type="component" value="Unassembled WGS sequence"/>
</dbReference>
<reference evidence="3" key="2">
    <citation type="submission" date="2014-06" db="EMBL/GenBank/DDBJ databases">
        <authorList>
            <person name="Aslett M."/>
        </authorList>
    </citation>
    <scope>NUCLEOTIDE SEQUENCE</scope>
</reference>
<dbReference type="EMBL" id="LK028579">
    <property type="protein sequence ID" value="CDS19732.1"/>
    <property type="molecule type" value="Genomic_DNA"/>
</dbReference>
<dbReference type="InterPro" id="IPR009755">
    <property type="entry name" value="RMC1_C"/>
</dbReference>
<dbReference type="InterPro" id="IPR015943">
    <property type="entry name" value="WD40/YVTN_repeat-like_dom_sf"/>
</dbReference>
<evidence type="ECO:0000259" key="1">
    <source>
        <dbReference type="Pfam" id="PF07035"/>
    </source>
</evidence>
<feature type="domain" description="Mic1" evidence="1">
    <location>
        <begin position="441"/>
        <end position="666"/>
    </location>
</feature>
<dbReference type="Pfam" id="PF07035">
    <property type="entry name" value="RMC1_C"/>
    <property type="match status" value="1"/>
</dbReference>
<accession>A0A068WI05</accession>
<evidence type="ECO:0000313" key="4">
    <source>
        <dbReference type="Proteomes" id="UP000492820"/>
    </source>
</evidence>
<dbReference type="WBParaSite" id="EgrG_000506400">
    <property type="protein sequence ID" value="EgrG_000506400"/>
    <property type="gene ID" value="EgrG_000506400"/>
</dbReference>
<dbReference type="GO" id="GO:0010506">
    <property type="term" value="P:regulation of autophagy"/>
    <property type="evidence" value="ECO:0007669"/>
    <property type="project" value="InterPro"/>
</dbReference>
<dbReference type="Pfam" id="PF21029">
    <property type="entry name" value="RMC1_N"/>
    <property type="match status" value="1"/>
</dbReference>
<dbReference type="InterPro" id="IPR049040">
    <property type="entry name" value="RMC1_N"/>
</dbReference>
<proteinExistence type="predicted"/>
<dbReference type="GO" id="GO:0005765">
    <property type="term" value="C:lysosomal membrane"/>
    <property type="evidence" value="ECO:0007669"/>
    <property type="project" value="TreeGrafter"/>
</dbReference>
<organism evidence="3">
    <name type="scientific">Echinococcus granulosus</name>
    <name type="common">Hydatid tapeworm</name>
    <dbReference type="NCBI Taxonomy" id="6210"/>
    <lineage>
        <taxon>Eukaryota</taxon>
        <taxon>Metazoa</taxon>
        <taxon>Spiralia</taxon>
        <taxon>Lophotrochozoa</taxon>
        <taxon>Platyhelminthes</taxon>
        <taxon>Cestoda</taxon>
        <taxon>Eucestoda</taxon>
        <taxon>Cyclophyllidea</taxon>
        <taxon>Taeniidae</taxon>
        <taxon>Echinococcus</taxon>
        <taxon>Echinococcus granulosus group</taxon>
    </lineage>
</organism>
<dbReference type="OrthoDB" id="26384at2759"/>
<dbReference type="GO" id="GO:0035658">
    <property type="term" value="C:Mon1-Ccz1 complex"/>
    <property type="evidence" value="ECO:0007669"/>
    <property type="project" value="InterPro"/>
</dbReference>
<reference evidence="3 4" key="1">
    <citation type="journal article" date="2013" name="Nature">
        <title>The genomes of four tapeworm species reveal adaptations to parasitism.</title>
        <authorList>
            <person name="Tsai I.J."/>
            <person name="Zarowiecki M."/>
            <person name="Holroyd N."/>
            <person name="Garciarrubio A."/>
            <person name="Sanchez-Flores A."/>
            <person name="Brooks K.L."/>
            <person name="Tracey A."/>
            <person name="Bobes R.J."/>
            <person name="Fragoso G."/>
            <person name="Sciutto E."/>
            <person name="Aslett M."/>
            <person name="Beasley H."/>
            <person name="Bennett H.M."/>
            <person name="Cai J."/>
            <person name="Camicia F."/>
            <person name="Clark R."/>
            <person name="Cucher M."/>
            <person name="De Silva N."/>
            <person name="Day T.A."/>
            <person name="Deplazes P."/>
            <person name="Estrada K."/>
            <person name="Fernandez C."/>
            <person name="Holland P.W."/>
            <person name="Hou J."/>
            <person name="Hu S."/>
            <person name="Huckvale T."/>
            <person name="Hung S.S."/>
            <person name="Kamenetzky L."/>
            <person name="Keane J.A."/>
            <person name="Kiss F."/>
            <person name="Koziol U."/>
            <person name="Lambert O."/>
            <person name="Liu K."/>
            <person name="Luo X."/>
            <person name="Luo Y."/>
            <person name="Macchiaroli N."/>
            <person name="Nichol S."/>
            <person name="Paps J."/>
            <person name="Parkinson J."/>
            <person name="Pouchkina-Stantcheva N."/>
            <person name="Riddiford N."/>
            <person name="Rosenzvit M."/>
            <person name="Salinas G."/>
            <person name="Wasmuth J.D."/>
            <person name="Zamanian M."/>
            <person name="Zheng Y."/>
            <person name="Cai X."/>
            <person name="Soberon X."/>
            <person name="Olson P.D."/>
            <person name="Laclette J.P."/>
            <person name="Brehm K."/>
            <person name="Berriman M."/>
            <person name="Garciarrubio A."/>
            <person name="Bobes R.J."/>
            <person name="Fragoso G."/>
            <person name="Sanchez-Flores A."/>
            <person name="Estrada K."/>
            <person name="Cevallos M.A."/>
            <person name="Morett E."/>
            <person name="Gonzalez V."/>
            <person name="Portillo T."/>
            <person name="Ochoa-Leyva A."/>
            <person name="Jose M.V."/>
            <person name="Sciutto E."/>
            <person name="Landa A."/>
            <person name="Jimenez L."/>
            <person name="Valdes V."/>
            <person name="Carrero J.C."/>
            <person name="Larralde C."/>
            <person name="Morales-Montor J."/>
            <person name="Limon-Lason J."/>
            <person name="Soberon X."/>
            <person name="Laclette J.P."/>
        </authorList>
    </citation>
    <scope>NUCLEOTIDE SEQUENCE [LARGE SCALE GENOMIC DNA]</scope>
</reference>
<evidence type="ECO:0000313" key="5">
    <source>
        <dbReference type="WBParaSite" id="EgrG_000506400"/>
    </source>
</evidence>
<feature type="domain" description="Regulator of MON1-CCZ1 complex N-terminal" evidence="2">
    <location>
        <begin position="23"/>
        <end position="140"/>
    </location>
</feature>
<dbReference type="AlphaFoldDB" id="A0A068WI05"/>
<dbReference type="InterPro" id="IPR040371">
    <property type="entry name" value="RMC1"/>
</dbReference>
<name>A0A068WI05_ECHGR</name>
<dbReference type="SUPFAM" id="SSF75011">
    <property type="entry name" value="3-carboxy-cis,cis-mucoante lactonizing enzyme"/>
    <property type="match status" value="1"/>
</dbReference>
<evidence type="ECO:0000259" key="2">
    <source>
        <dbReference type="Pfam" id="PF21029"/>
    </source>
</evidence>
<dbReference type="PANTHER" id="PTHR12897">
    <property type="entry name" value="COLON CANCER-ASSOCIATED PROTEIN MIC1"/>
    <property type="match status" value="1"/>
</dbReference>
<protein>
    <submittedName>
        <fullName evidence="3 5">Colon cancer associated Mic1</fullName>
    </submittedName>
</protein>
<reference evidence="5" key="3">
    <citation type="submission" date="2020-10" db="UniProtKB">
        <authorList>
            <consortium name="WormBaseParasite"/>
        </authorList>
    </citation>
    <scope>IDENTIFICATION</scope>
</reference>
<gene>
    <name evidence="3" type="ORF">EgrG_000506400</name>
</gene>